<protein>
    <recommendedName>
        <fullName evidence="4">Secreted protein</fullName>
    </recommendedName>
</protein>
<keyword evidence="3" id="KW-1185">Reference proteome</keyword>
<evidence type="ECO:0000313" key="2">
    <source>
        <dbReference type="EMBL" id="MDI3419972.1"/>
    </source>
</evidence>
<reference evidence="2 3" key="1">
    <citation type="submission" date="2023-05" db="EMBL/GenBank/DDBJ databases">
        <title>Draft genome sequence of Streptomyces sp. B-S-A12 isolated from a cave soil in Thailand.</title>
        <authorList>
            <person name="Chamroensaksri N."/>
            <person name="Muangham S."/>
        </authorList>
    </citation>
    <scope>NUCLEOTIDE SEQUENCE [LARGE SCALE GENOMIC DNA]</scope>
    <source>
        <strain evidence="2 3">B-S-A12</strain>
    </source>
</reference>
<dbReference type="RefSeq" id="WP_282535850.1">
    <property type="nucleotide sequence ID" value="NZ_JASCIS010000013.1"/>
</dbReference>
<comment type="caution">
    <text evidence="2">The sequence shown here is derived from an EMBL/GenBank/DDBJ whole genome shotgun (WGS) entry which is preliminary data.</text>
</comment>
<dbReference type="Proteomes" id="UP001237105">
    <property type="component" value="Unassembled WGS sequence"/>
</dbReference>
<dbReference type="EMBL" id="JASCIS010000013">
    <property type="protein sequence ID" value="MDI3419972.1"/>
    <property type="molecule type" value="Genomic_DNA"/>
</dbReference>
<proteinExistence type="predicted"/>
<accession>A0ABT6SWK3</accession>
<evidence type="ECO:0000256" key="1">
    <source>
        <dbReference type="SAM" id="MobiDB-lite"/>
    </source>
</evidence>
<gene>
    <name evidence="2" type="ORF">QIT00_15610</name>
</gene>
<feature type="region of interest" description="Disordered" evidence="1">
    <location>
        <begin position="150"/>
        <end position="172"/>
    </location>
</feature>
<organism evidence="2 3">
    <name type="scientific">Streptomyces luteolus</name>
    <dbReference type="NCBI Taxonomy" id="3043615"/>
    <lineage>
        <taxon>Bacteria</taxon>
        <taxon>Bacillati</taxon>
        <taxon>Actinomycetota</taxon>
        <taxon>Actinomycetes</taxon>
        <taxon>Kitasatosporales</taxon>
        <taxon>Streptomycetaceae</taxon>
        <taxon>Streptomyces</taxon>
    </lineage>
</organism>
<sequence length="172" mass="19227">MIGVAVGAVGSYAASALTERSRWRRARAERWDEQRFHTYAAYANTLKGQIRTAQRIAASRGFENVVDPLEPEHGLEQLAEAESKRAAEWESMLLVGDADAISSARGWHEAVWNMELYARGIKSDPAGWTRALQQMSEARDVFYACARRDLGISGPPPPPGNWPRNWQEESAQ</sequence>
<name>A0ABT6SWK3_9ACTN</name>
<evidence type="ECO:0008006" key="4">
    <source>
        <dbReference type="Google" id="ProtNLM"/>
    </source>
</evidence>
<evidence type="ECO:0000313" key="3">
    <source>
        <dbReference type="Proteomes" id="UP001237105"/>
    </source>
</evidence>